<sequence length="154" mass="17218">MADRFHLAQVNIGRARGPMDSPVMQGFVDQLDRINALADRSPGFVWRLQTEEGDATSLQVFDDERIIVNMSVWESLEALKSYVYSGEHLEVLKNKKHWFEKMPGPILALWWIPAGSLPAIEDGVRALQSLSANGPTAEAFSFARPFPLPQQLPA</sequence>
<evidence type="ECO:0000313" key="3">
    <source>
        <dbReference type="Proteomes" id="UP001596425"/>
    </source>
</evidence>
<reference evidence="3" key="1">
    <citation type="journal article" date="2019" name="Int. J. Syst. Evol. Microbiol.">
        <title>The Global Catalogue of Microorganisms (GCM) 10K type strain sequencing project: providing services to taxonomists for standard genome sequencing and annotation.</title>
        <authorList>
            <consortium name="The Broad Institute Genomics Platform"/>
            <consortium name="The Broad Institute Genome Sequencing Center for Infectious Disease"/>
            <person name="Wu L."/>
            <person name="Ma J."/>
        </authorList>
    </citation>
    <scope>NUCLEOTIDE SEQUENCE [LARGE SCALE GENOMIC DNA]</scope>
    <source>
        <strain evidence="3">CGMCC 1.13718</strain>
    </source>
</reference>
<evidence type="ECO:0000313" key="2">
    <source>
        <dbReference type="EMBL" id="MFC6632825.1"/>
    </source>
</evidence>
<dbReference type="Proteomes" id="UP001596425">
    <property type="component" value="Unassembled WGS sequence"/>
</dbReference>
<name>A0ABW1YJH0_9GAMM</name>
<protein>
    <submittedName>
        <fullName evidence="2">DUF3291 domain-containing protein</fullName>
    </submittedName>
</protein>
<dbReference type="InterPro" id="IPR021708">
    <property type="entry name" value="DUF3291"/>
</dbReference>
<organism evidence="2 3">
    <name type="scientific">Microbulbifer taiwanensis</name>
    <dbReference type="NCBI Taxonomy" id="986746"/>
    <lineage>
        <taxon>Bacteria</taxon>
        <taxon>Pseudomonadati</taxon>
        <taxon>Pseudomonadota</taxon>
        <taxon>Gammaproteobacteria</taxon>
        <taxon>Cellvibrionales</taxon>
        <taxon>Microbulbiferaceae</taxon>
        <taxon>Microbulbifer</taxon>
    </lineage>
</organism>
<dbReference type="RefSeq" id="WP_193191847.1">
    <property type="nucleotide sequence ID" value="NZ_JACZFR010000024.1"/>
</dbReference>
<proteinExistence type="predicted"/>
<comment type="caution">
    <text evidence="2">The sequence shown here is derived from an EMBL/GenBank/DDBJ whole genome shotgun (WGS) entry which is preliminary data.</text>
</comment>
<gene>
    <name evidence="2" type="ORF">ACFQBM_06015</name>
</gene>
<dbReference type="Pfam" id="PF11695">
    <property type="entry name" value="DUF3291"/>
    <property type="match status" value="1"/>
</dbReference>
<keyword evidence="3" id="KW-1185">Reference proteome</keyword>
<dbReference type="SUPFAM" id="SSF54909">
    <property type="entry name" value="Dimeric alpha+beta barrel"/>
    <property type="match status" value="1"/>
</dbReference>
<evidence type="ECO:0000259" key="1">
    <source>
        <dbReference type="Pfam" id="PF11695"/>
    </source>
</evidence>
<dbReference type="EMBL" id="JBHSVR010000001">
    <property type="protein sequence ID" value="MFC6632825.1"/>
    <property type="molecule type" value="Genomic_DNA"/>
</dbReference>
<feature type="domain" description="DUF3291" evidence="1">
    <location>
        <begin position="7"/>
        <end position="144"/>
    </location>
</feature>
<accession>A0ABW1YJH0</accession>
<dbReference type="InterPro" id="IPR011008">
    <property type="entry name" value="Dimeric_a/b-barrel"/>
</dbReference>